<dbReference type="InterPro" id="IPR008271">
    <property type="entry name" value="Ser/Thr_kinase_AS"/>
</dbReference>
<evidence type="ECO:0000256" key="7">
    <source>
        <dbReference type="ARBA" id="ARBA00022840"/>
    </source>
</evidence>
<dbReference type="Pfam" id="PF00069">
    <property type="entry name" value="Pkinase"/>
    <property type="match status" value="1"/>
</dbReference>
<dbReference type="PROSITE" id="PS50011">
    <property type="entry name" value="PROTEIN_KINASE_DOM"/>
    <property type="match status" value="1"/>
</dbReference>
<dbReference type="PANTHER" id="PTHR24348">
    <property type="entry name" value="SERINE/THREONINE-PROTEIN KINASE UNC-51-RELATED"/>
    <property type="match status" value="1"/>
</dbReference>
<dbReference type="Pfam" id="PF24497">
    <property type="entry name" value="MIT_ATG1"/>
    <property type="match status" value="1"/>
</dbReference>
<dbReference type="Proteomes" id="UP000289340">
    <property type="component" value="Chromosome 7"/>
</dbReference>
<dbReference type="GO" id="GO:0000407">
    <property type="term" value="C:phagophore assembly site"/>
    <property type="evidence" value="ECO:0007669"/>
    <property type="project" value="TreeGrafter"/>
</dbReference>
<reference evidence="14 15" key="1">
    <citation type="submission" date="2018-09" db="EMBL/GenBank/DDBJ databases">
        <title>A high-quality reference genome of wild soybean provides a powerful tool to mine soybean genomes.</title>
        <authorList>
            <person name="Xie M."/>
            <person name="Chung C.Y.L."/>
            <person name="Li M.-W."/>
            <person name="Wong F.-L."/>
            <person name="Chan T.-F."/>
            <person name="Lam H.-M."/>
        </authorList>
    </citation>
    <scope>NUCLEOTIDE SEQUENCE [LARGE SCALE GENOMIC DNA]</scope>
    <source>
        <strain evidence="15">cv. W05</strain>
        <tissue evidence="14">Hypocotyl of etiolated seedlings</tissue>
    </source>
</reference>
<dbReference type="GO" id="GO:0000045">
    <property type="term" value="P:autophagosome assembly"/>
    <property type="evidence" value="ECO:0007669"/>
    <property type="project" value="TreeGrafter"/>
</dbReference>
<dbReference type="InterPro" id="IPR000719">
    <property type="entry name" value="Prot_kinase_dom"/>
</dbReference>
<evidence type="ECO:0000256" key="10">
    <source>
        <dbReference type="ARBA" id="ARBA00023329"/>
    </source>
</evidence>
<evidence type="ECO:0000256" key="6">
    <source>
        <dbReference type="ARBA" id="ARBA00022777"/>
    </source>
</evidence>
<evidence type="ECO:0000256" key="8">
    <source>
        <dbReference type="ARBA" id="ARBA00022927"/>
    </source>
</evidence>
<dbReference type="Gramene" id="XM_028383499.1">
    <property type="protein sequence ID" value="XP_028239300.1"/>
    <property type="gene ID" value="LOC114418249"/>
</dbReference>
<keyword evidence="5 12" id="KW-0547">Nucleotide-binding</keyword>
<dbReference type="SUPFAM" id="SSF56112">
    <property type="entry name" value="Protein kinase-like (PK-like)"/>
    <property type="match status" value="1"/>
</dbReference>
<accession>A0A445JSG3</accession>
<comment type="subcellular location">
    <subcellularLocation>
        <location evidence="1">Cytoplasmic vesicle</location>
        <location evidence="1">Autophagosome</location>
    </subcellularLocation>
</comment>
<keyword evidence="9" id="KW-0072">Autophagy</keyword>
<dbReference type="AlphaFoldDB" id="A0A445JSG3"/>
<evidence type="ECO:0000313" key="15">
    <source>
        <dbReference type="Proteomes" id="UP000289340"/>
    </source>
</evidence>
<dbReference type="InterPro" id="IPR017441">
    <property type="entry name" value="Protein_kinase_ATP_BS"/>
</dbReference>
<dbReference type="PANTHER" id="PTHR24348:SF22">
    <property type="entry name" value="NON-SPECIFIC SERINE_THREONINE PROTEIN KINASE"/>
    <property type="match status" value="1"/>
</dbReference>
<evidence type="ECO:0000256" key="11">
    <source>
        <dbReference type="ARBA" id="ARBA00053729"/>
    </source>
</evidence>
<evidence type="ECO:0000259" key="13">
    <source>
        <dbReference type="PROSITE" id="PS50011"/>
    </source>
</evidence>
<keyword evidence="8" id="KW-0653">Protein transport</keyword>
<keyword evidence="6 14" id="KW-0418">Kinase</keyword>
<dbReference type="GO" id="GO:0031410">
    <property type="term" value="C:cytoplasmic vesicle"/>
    <property type="evidence" value="ECO:0007669"/>
    <property type="project" value="UniProtKB-KW"/>
</dbReference>
<dbReference type="GO" id="GO:0005776">
    <property type="term" value="C:autophagosome"/>
    <property type="evidence" value="ECO:0007669"/>
    <property type="project" value="UniProtKB-SubCell"/>
</dbReference>
<evidence type="ECO:0000256" key="9">
    <source>
        <dbReference type="ARBA" id="ARBA00023006"/>
    </source>
</evidence>
<dbReference type="FunFam" id="3.30.200.20:FF:000042">
    <property type="entry name" value="Aurora kinase A"/>
    <property type="match status" value="1"/>
</dbReference>
<gene>
    <name evidence="14" type="ORF">D0Y65_016920</name>
</gene>
<evidence type="ECO:0000256" key="12">
    <source>
        <dbReference type="PROSITE-ProRule" id="PRU10141"/>
    </source>
</evidence>
<protein>
    <submittedName>
        <fullName evidence="14">Serine/threonine-protein kinase ATG1a isoform A</fullName>
    </submittedName>
</protein>
<feature type="binding site" evidence="12">
    <location>
        <position position="45"/>
    </location>
    <ligand>
        <name>ATP</name>
        <dbReference type="ChEBI" id="CHEBI:30616"/>
    </ligand>
</feature>
<name>A0A445JSG3_GLYSO</name>
<dbReference type="SMART" id="SM00220">
    <property type="entry name" value="S_TKc"/>
    <property type="match status" value="1"/>
</dbReference>
<dbReference type="GO" id="GO:0015031">
    <property type="term" value="P:protein transport"/>
    <property type="evidence" value="ECO:0007669"/>
    <property type="project" value="UniProtKB-KW"/>
</dbReference>
<dbReference type="InterPro" id="IPR056281">
    <property type="entry name" value="MIT_ATG1a/b/c"/>
</dbReference>
<dbReference type="GO" id="GO:0004674">
    <property type="term" value="F:protein serine/threonine kinase activity"/>
    <property type="evidence" value="ECO:0007669"/>
    <property type="project" value="UniProtKB-KW"/>
</dbReference>
<dbReference type="GO" id="GO:0005524">
    <property type="term" value="F:ATP binding"/>
    <property type="evidence" value="ECO:0007669"/>
    <property type="project" value="UniProtKB-UniRule"/>
</dbReference>
<dbReference type="CDD" id="cd14009">
    <property type="entry name" value="STKc_ATG1_ULK_like"/>
    <property type="match status" value="1"/>
</dbReference>
<keyword evidence="3" id="KW-0723">Serine/threonine-protein kinase</keyword>
<evidence type="ECO:0000256" key="5">
    <source>
        <dbReference type="ARBA" id="ARBA00022741"/>
    </source>
</evidence>
<keyword evidence="4" id="KW-0808">Transferase</keyword>
<keyword evidence="15" id="KW-1185">Reference proteome</keyword>
<comment type="caution">
    <text evidence="14">The sequence shown here is derived from an EMBL/GenBank/DDBJ whole genome shotgun (WGS) entry which is preliminary data.</text>
</comment>
<keyword evidence="10" id="KW-0968">Cytoplasmic vesicle</keyword>
<organism evidence="14 15">
    <name type="scientific">Glycine soja</name>
    <name type="common">Wild soybean</name>
    <dbReference type="NCBI Taxonomy" id="3848"/>
    <lineage>
        <taxon>Eukaryota</taxon>
        <taxon>Viridiplantae</taxon>
        <taxon>Streptophyta</taxon>
        <taxon>Embryophyta</taxon>
        <taxon>Tracheophyta</taxon>
        <taxon>Spermatophyta</taxon>
        <taxon>Magnoliopsida</taxon>
        <taxon>eudicotyledons</taxon>
        <taxon>Gunneridae</taxon>
        <taxon>Pentapetalae</taxon>
        <taxon>rosids</taxon>
        <taxon>fabids</taxon>
        <taxon>Fabales</taxon>
        <taxon>Fabaceae</taxon>
        <taxon>Papilionoideae</taxon>
        <taxon>50 kb inversion clade</taxon>
        <taxon>NPAAA clade</taxon>
        <taxon>indigoferoid/millettioid clade</taxon>
        <taxon>Phaseoleae</taxon>
        <taxon>Glycine</taxon>
        <taxon>Glycine subgen. Soja</taxon>
    </lineage>
</organism>
<dbReference type="InterPro" id="IPR045269">
    <property type="entry name" value="Atg1-like"/>
</dbReference>
<dbReference type="GO" id="GO:0010506">
    <property type="term" value="P:regulation of autophagy"/>
    <property type="evidence" value="ECO:0007669"/>
    <property type="project" value="InterPro"/>
</dbReference>
<keyword evidence="7 12" id="KW-0067">ATP-binding</keyword>
<sequence length="664" mass="74409">MTMMMELGGPRVIGDYIVGPRIGSGSFAVVWRARNRSSGLEYAVKEIDKRHLSPKVRENLLKEISILSTIHHPNIIRLFEAIQTNDRIYLVLEYCAGGDLAAYIHRHGKVSEPVAHHFMRQLAAGLQVLQEKNLIHRDLKPQNLLLATTAATPVMKIGDFGFARSLTPQGLADTLCGSPYYMAPEIIENQKYDAKADLWSVGAILYQLVIGRPPFDGNSQLQLFQNILASTELHFPPDAIKVLHSDCLDLCRNLLRRNPDERLTFKAFFNHNFLREPRPTMNIEQFQLHQSERLTNHQLGGSTSEKISESHSKYNPMVVSSAADETMLLQRKDGKITAGTTNAKVSHLMESIEKDYVFVNSHFTSLEAFSDYFEASVQDSSSHRISLFPSKRTNMEVRDAKQTKDLPSSSTEGLENLKSNKLEACAASCEFAALRKEHQISPLHPSNRLQLLHQYVQIIAELSQEKYNTGLYLESLAVELVVLAIWKQTLEICSSWMASITKSELPGSSSANESISARDINLPQSTEQKINFSDPSSISLWAKHEFIDAVDRAEKLSCHVQNMDKATEMPDAMEIIFQKALLIGTSGAVDEYMEIRDRAAASYSKAMLLLSFIVAEAENLPLNPPFSLVATNKERISQYIHSLQSRKESSSESSSKKVLTLLSK</sequence>
<comment type="function">
    <text evidence="11">Serine/threonine protein kinase involved in autophagy. The ATG1-ATG13 protein kinase complex regulates downstream events required for autophagosome enclosure and/or vacuolar delivery.</text>
</comment>
<dbReference type="PROSITE" id="PS00108">
    <property type="entry name" value="PROTEIN_KINASE_ST"/>
    <property type="match status" value="1"/>
</dbReference>
<dbReference type="EMBL" id="QZWG01000007">
    <property type="protein sequence ID" value="RZC01423.1"/>
    <property type="molecule type" value="Genomic_DNA"/>
</dbReference>
<keyword evidence="2" id="KW-0813">Transport</keyword>
<dbReference type="GO" id="GO:0016020">
    <property type="term" value="C:membrane"/>
    <property type="evidence" value="ECO:0007669"/>
    <property type="project" value="TreeGrafter"/>
</dbReference>
<evidence type="ECO:0000313" key="14">
    <source>
        <dbReference type="EMBL" id="RZC01423.1"/>
    </source>
</evidence>
<proteinExistence type="predicted"/>
<dbReference type="GO" id="GO:0005829">
    <property type="term" value="C:cytosol"/>
    <property type="evidence" value="ECO:0007669"/>
    <property type="project" value="TreeGrafter"/>
</dbReference>
<evidence type="ECO:0000256" key="1">
    <source>
        <dbReference type="ARBA" id="ARBA00004419"/>
    </source>
</evidence>
<dbReference type="FunFam" id="1.10.510.10:FF:000548">
    <property type="entry name" value="Serine/threonine-protein kinase ATG1"/>
    <property type="match status" value="1"/>
</dbReference>
<evidence type="ECO:0000256" key="4">
    <source>
        <dbReference type="ARBA" id="ARBA00022679"/>
    </source>
</evidence>
<dbReference type="Gene3D" id="1.10.510.10">
    <property type="entry name" value="Transferase(Phosphotransferase) domain 1"/>
    <property type="match status" value="1"/>
</dbReference>
<feature type="domain" description="Protein kinase" evidence="13">
    <location>
        <begin position="16"/>
        <end position="274"/>
    </location>
</feature>
<dbReference type="PROSITE" id="PS00107">
    <property type="entry name" value="PROTEIN_KINASE_ATP"/>
    <property type="match status" value="1"/>
</dbReference>
<evidence type="ECO:0000256" key="3">
    <source>
        <dbReference type="ARBA" id="ARBA00022527"/>
    </source>
</evidence>
<dbReference type="InterPro" id="IPR011009">
    <property type="entry name" value="Kinase-like_dom_sf"/>
</dbReference>
<evidence type="ECO:0000256" key="2">
    <source>
        <dbReference type="ARBA" id="ARBA00022448"/>
    </source>
</evidence>